<dbReference type="InterPro" id="IPR029063">
    <property type="entry name" value="SAM-dependent_MTases_sf"/>
</dbReference>
<feature type="transmembrane region" description="Helical" evidence="1">
    <location>
        <begin position="200"/>
        <end position="222"/>
    </location>
</feature>
<dbReference type="Proteomes" id="UP001620409">
    <property type="component" value="Unassembled WGS sequence"/>
</dbReference>
<protein>
    <submittedName>
        <fullName evidence="3">Class I SAM-dependent methyltransferase</fullName>
    </submittedName>
</protein>
<dbReference type="SUPFAM" id="SSF53335">
    <property type="entry name" value="S-adenosyl-L-methionine-dependent methyltransferases"/>
    <property type="match status" value="1"/>
</dbReference>
<dbReference type="Pfam" id="PF08241">
    <property type="entry name" value="Methyltransf_11"/>
    <property type="match status" value="1"/>
</dbReference>
<dbReference type="RefSeq" id="WP_380007459.1">
    <property type="nucleotide sequence ID" value="NZ_JADIKI010000019.1"/>
</dbReference>
<organism evidence="3 4">
    <name type="scientific">Dyella humi</name>
    <dbReference type="NCBI Taxonomy" id="1770547"/>
    <lineage>
        <taxon>Bacteria</taxon>
        <taxon>Pseudomonadati</taxon>
        <taxon>Pseudomonadota</taxon>
        <taxon>Gammaproteobacteria</taxon>
        <taxon>Lysobacterales</taxon>
        <taxon>Rhodanobacteraceae</taxon>
        <taxon>Dyella</taxon>
    </lineage>
</organism>
<keyword evidence="4" id="KW-1185">Reference proteome</keyword>
<dbReference type="Gene3D" id="3.40.50.150">
    <property type="entry name" value="Vaccinia Virus protein VP39"/>
    <property type="match status" value="1"/>
</dbReference>
<dbReference type="CDD" id="cd02440">
    <property type="entry name" value="AdoMet_MTases"/>
    <property type="match status" value="1"/>
</dbReference>
<dbReference type="InterPro" id="IPR013216">
    <property type="entry name" value="Methyltransf_11"/>
</dbReference>
<keyword evidence="1" id="KW-1133">Transmembrane helix</keyword>
<keyword evidence="1" id="KW-0472">Membrane</keyword>
<feature type="domain" description="Methyltransferase type 11" evidence="2">
    <location>
        <begin position="46"/>
        <end position="131"/>
    </location>
</feature>
<keyword evidence="3" id="KW-0808">Transferase</keyword>
<name>A0ABW8ICY2_9GAMM</name>
<keyword evidence="1" id="KW-0812">Transmembrane</keyword>
<proteinExistence type="predicted"/>
<gene>
    <name evidence="3" type="ORF">ISP18_00245</name>
</gene>
<dbReference type="GO" id="GO:0008168">
    <property type="term" value="F:methyltransferase activity"/>
    <property type="evidence" value="ECO:0007669"/>
    <property type="project" value="UniProtKB-KW"/>
</dbReference>
<keyword evidence="3" id="KW-0489">Methyltransferase</keyword>
<evidence type="ECO:0000313" key="3">
    <source>
        <dbReference type="EMBL" id="MFK2853021.1"/>
    </source>
</evidence>
<reference evidence="3 4" key="1">
    <citation type="submission" date="2020-10" db="EMBL/GenBank/DDBJ databases">
        <title>Phylogeny of dyella-like bacteria.</title>
        <authorList>
            <person name="Fu J."/>
        </authorList>
    </citation>
    <scope>NUCLEOTIDE SEQUENCE [LARGE SCALE GENOMIC DNA]</scope>
    <source>
        <strain evidence="3 4">DHG40</strain>
    </source>
</reference>
<accession>A0ABW8ICY2</accession>
<dbReference type="GO" id="GO:0032259">
    <property type="term" value="P:methylation"/>
    <property type="evidence" value="ECO:0007669"/>
    <property type="project" value="UniProtKB-KW"/>
</dbReference>
<evidence type="ECO:0000259" key="2">
    <source>
        <dbReference type="Pfam" id="PF08241"/>
    </source>
</evidence>
<sequence>MGKFAPMLRRLMKPLQRTPFHPQWFVFRDVHRTHEWVHVRARGLVLDIGCADGWVREVLHQDCHYIGLDYPTTAQNLYDTRPNVFASGTHLPFADDTFDTVLLLEVLEHVDNADAMLSEIERVLRPNGRLLLSVPFLYPLHDAPHDYRRYTAPGLVRALKESGLIPGEPIPRNAGFEAVALLGAIACAETMLASLRTRRWRLLCTPLLILAIPLINVLGWILTCVGADRLLASGHAIEASK</sequence>
<evidence type="ECO:0000313" key="4">
    <source>
        <dbReference type="Proteomes" id="UP001620409"/>
    </source>
</evidence>
<comment type="caution">
    <text evidence="3">The sequence shown here is derived from an EMBL/GenBank/DDBJ whole genome shotgun (WGS) entry which is preliminary data.</text>
</comment>
<evidence type="ECO:0000256" key="1">
    <source>
        <dbReference type="SAM" id="Phobius"/>
    </source>
</evidence>
<dbReference type="EMBL" id="JADIKI010000019">
    <property type="protein sequence ID" value="MFK2853021.1"/>
    <property type="molecule type" value="Genomic_DNA"/>
</dbReference>